<evidence type="ECO:0000313" key="2">
    <source>
        <dbReference type="EMBL" id="KAH9379136.1"/>
    </source>
</evidence>
<dbReference type="Gene3D" id="3.60.10.10">
    <property type="entry name" value="Endonuclease/exonuclease/phosphatase"/>
    <property type="match status" value="1"/>
</dbReference>
<dbReference type="SUPFAM" id="SSF56219">
    <property type="entry name" value="DNase I-like"/>
    <property type="match status" value="1"/>
</dbReference>
<protein>
    <recommendedName>
        <fullName evidence="1">Endonuclease/exonuclease/phosphatase domain-containing protein</fullName>
    </recommendedName>
</protein>
<evidence type="ECO:0000313" key="3">
    <source>
        <dbReference type="Proteomes" id="UP000821853"/>
    </source>
</evidence>
<feature type="domain" description="Endonuclease/exonuclease/phosphatase" evidence="1">
    <location>
        <begin position="111"/>
        <end position="226"/>
    </location>
</feature>
<accession>A0A9J6GWT2</accession>
<comment type="caution">
    <text evidence="2">The sequence shown here is derived from an EMBL/GenBank/DDBJ whole genome shotgun (WGS) entry which is preliminary data.</text>
</comment>
<dbReference type="Pfam" id="PF14529">
    <property type="entry name" value="Exo_endo_phos_2"/>
    <property type="match status" value="1"/>
</dbReference>
<proteinExistence type="predicted"/>
<dbReference type="OrthoDB" id="8067603at2759"/>
<dbReference type="OMA" id="NFEWITH"/>
<dbReference type="VEuPathDB" id="VectorBase:HLOH_060788"/>
<dbReference type="AlphaFoldDB" id="A0A9J6GWT2"/>
<dbReference type="InterPro" id="IPR005135">
    <property type="entry name" value="Endo/exonuclease/phosphatase"/>
</dbReference>
<dbReference type="Proteomes" id="UP000821853">
    <property type="component" value="Unassembled WGS sequence"/>
</dbReference>
<keyword evidence="3" id="KW-1185">Reference proteome</keyword>
<dbReference type="InterPro" id="IPR036691">
    <property type="entry name" value="Endo/exonu/phosph_ase_sf"/>
</dbReference>
<dbReference type="GO" id="GO:0003824">
    <property type="term" value="F:catalytic activity"/>
    <property type="evidence" value="ECO:0007669"/>
    <property type="project" value="InterPro"/>
</dbReference>
<organism evidence="2 3">
    <name type="scientific">Haemaphysalis longicornis</name>
    <name type="common">Bush tick</name>
    <dbReference type="NCBI Taxonomy" id="44386"/>
    <lineage>
        <taxon>Eukaryota</taxon>
        <taxon>Metazoa</taxon>
        <taxon>Ecdysozoa</taxon>
        <taxon>Arthropoda</taxon>
        <taxon>Chelicerata</taxon>
        <taxon>Arachnida</taxon>
        <taxon>Acari</taxon>
        <taxon>Parasitiformes</taxon>
        <taxon>Ixodida</taxon>
        <taxon>Ixodoidea</taxon>
        <taxon>Ixodidae</taxon>
        <taxon>Haemaphysalinae</taxon>
        <taxon>Haemaphysalis</taxon>
    </lineage>
</organism>
<evidence type="ECO:0000259" key="1">
    <source>
        <dbReference type="Pfam" id="PF14529"/>
    </source>
</evidence>
<gene>
    <name evidence="2" type="ORF">HPB48_007304</name>
</gene>
<dbReference type="EMBL" id="JABSTR010000009">
    <property type="protein sequence ID" value="KAH9379136.1"/>
    <property type="molecule type" value="Genomic_DNA"/>
</dbReference>
<reference evidence="2 3" key="1">
    <citation type="journal article" date="2020" name="Cell">
        <title>Large-Scale Comparative Analyses of Tick Genomes Elucidate Their Genetic Diversity and Vector Capacities.</title>
        <authorList>
            <consortium name="Tick Genome and Microbiome Consortium (TIGMIC)"/>
            <person name="Jia N."/>
            <person name="Wang J."/>
            <person name="Shi W."/>
            <person name="Du L."/>
            <person name="Sun Y."/>
            <person name="Zhan W."/>
            <person name="Jiang J.F."/>
            <person name="Wang Q."/>
            <person name="Zhang B."/>
            <person name="Ji P."/>
            <person name="Bell-Sakyi L."/>
            <person name="Cui X.M."/>
            <person name="Yuan T.T."/>
            <person name="Jiang B.G."/>
            <person name="Yang W.F."/>
            <person name="Lam T.T."/>
            <person name="Chang Q.C."/>
            <person name="Ding S.J."/>
            <person name="Wang X.J."/>
            <person name="Zhu J.G."/>
            <person name="Ruan X.D."/>
            <person name="Zhao L."/>
            <person name="Wei J.T."/>
            <person name="Ye R.Z."/>
            <person name="Que T.C."/>
            <person name="Du C.H."/>
            <person name="Zhou Y.H."/>
            <person name="Cheng J.X."/>
            <person name="Dai P.F."/>
            <person name="Guo W.B."/>
            <person name="Han X.H."/>
            <person name="Huang E.J."/>
            <person name="Li L.F."/>
            <person name="Wei W."/>
            <person name="Gao Y.C."/>
            <person name="Liu J.Z."/>
            <person name="Shao H.Z."/>
            <person name="Wang X."/>
            <person name="Wang C.C."/>
            <person name="Yang T.C."/>
            <person name="Huo Q.B."/>
            <person name="Li W."/>
            <person name="Chen H.Y."/>
            <person name="Chen S.E."/>
            <person name="Zhou L.G."/>
            <person name="Ni X.B."/>
            <person name="Tian J.H."/>
            <person name="Sheng Y."/>
            <person name="Liu T."/>
            <person name="Pan Y.S."/>
            <person name="Xia L.Y."/>
            <person name="Li J."/>
            <person name="Zhao F."/>
            <person name="Cao W.C."/>
        </authorList>
    </citation>
    <scope>NUCLEOTIDE SEQUENCE [LARGE SCALE GENOMIC DNA]</scope>
    <source>
        <strain evidence="2">HaeL-2018</strain>
    </source>
</reference>
<sequence length="236" mass="26446">MTHTMTYNHSTILQWNCRSFSTAKTIIAAKVKNIKPIALLLQETLTTPPLPGYNVFINSSIPRNSQVLGHAAILLDTSVLATQLCLSLSSSPLYGVVAIIAYPPRVKKLILVSAYYRPRYQTCSDAFSWLQHIRNEYPSTPILIEGDFNAPHTTWGYPTNSDSAKYLLDSTEVANVHLNNDTTYFTRIALHPNHTDTTPDLTWASPCLVKTWALYSTTWGNDHLPILITLRLLAFI</sequence>
<name>A0A9J6GWT2_HAELO</name>